<keyword evidence="4" id="KW-1133">Transmembrane helix</keyword>
<dbReference type="Proteomes" id="UP001342314">
    <property type="component" value="Unassembled WGS sequence"/>
</dbReference>
<evidence type="ECO:0000313" key="7">
    <source>
        <dbReference type="Proteomes" id="UP001342314"/>
    </source>
</evidence>
<feature type="transmembrane region" description="Helical" evidence="4">
    <location>
        <begin position="539"/>
        <end position="561"/>
    </location>
</feature>
<dbReference type="SUPFAM" id="SSF117281">
    <property type="entry name" value="Kelch motif"/>
    <property type="match status" value="1"/>
</dbReference>
<dbReference type="PANTHER" id="PTHR46093">
    <property type="entry name" value="ACYL-COA-BINDING DOMAIN-CONTAINING PROTEIN 5"/>
    <property type="match status" value="1"/>
</dbReference>
<comment type="caution">
    <text evidence="6">The sequence shown here is derived from an EMBL/GenBank/DDBJ whole genome shotgun (WGS) entry which is preliminary data.</text>
</comment>
<feature type="chain" id="PRO_5043663474" description="Galactose oxidase" evidence="5">
    <location>
        <begin position="28"/>
        <end position="821"/>
    </location>
</feature>
<feature type="compositionally biased region" description="Polar residues" evidence="3">
    <location>
        <begin position="467"/>
        <end position="477"/>
    </location>
</feature>
<evidence type="ECO:0000256" key="3">
    <source>
        <dbReference type="SAM" id="MobiDB-lite"/>
    </source>
</evidence>
<evidence type="ECO:0000256" key="2">
    <source>
        <dbReference type="ARBA" id="ARBA00022737"/>
    </source>
</evidence>
<keyword evidence="4" id="KW-0812">Transmembrane</keyword>
<keyword evidence="1" id="KW-0880">Kelch repeat</keyword>
<keyword evidence="4" id="KW-0472">Membrane</keyword>
<reference evidence="6 7" key="1">
    <citation type="submission" date="2021-12" db="EMBL/GenBank/DDBJ databases">
        <title>High titer production of polyol ester of fatty acids by Rhodotorula paludigena BS15 towards product separation-free biomass refinery.</title>
        <authorList>
            <person name="Mano J."/>
            <person name="Ono H."/>
            <person name="Tanaka T."/>
            <person name="Naito K."/>
            <person name="Sushida H."/>
            <person name="Ike M."/>
            <person name="Tokuyasu K."/>
            <person name="Kitaoka M."/>
        </authorList>
    </citation>
    <scope>NUCLEOTIDE SEQUENCE [LARGE SCALE GENOMIC DNA]</scope>
    <source>
        <strain evidence="6 7">BS15</strain>
    </source>
</reference>
<keyword evidence="2" id="KW-0677">Repeat</keyword>
<keyword evidence="5" id="KW-0732">Signal</keyword>
<evidence type="ECO:0000256" key="5">
    <source>
        <dbReference type="SAM" id="SignalP"/>
    </source>
</evidence>
<dbReference type="Gene3D" id="2.120.10.80">
    <property type="entry name" value="Kelch-type beta propeller"/>
    <property type="match status" value="2"/>
</dbReference>
<accession>A0AAV5GTE0</accession>
<organism evidence="6 7">
    <name type="scientific">Rhodotorula paludigena</name>
    <dbReference type="NCBI Taxonomy" id="86838"/>
    <lineage>
        <taxon>Eukaryota</taxon>
        <taxon>Fungi</taxon>
        <taxon>Dikarya</taxon>
        <taxon>Basidiomycota</taxon>
        <taxon>Pucciniomycotina</taxon>
        <taxon>Microbotryomycetes</taxon>
        <taxon>Sporidiobolales</taxon>
        <taxon>Sporidiobolaceae</taxon>
        <taxon>Rhodotorula</taxon>
    </lineage>
</organism>
<evidence type="ECO:0000256" key="1">
    <source>
        <dbReference type="ARBA" id="ARBA00022441"/>
    </source>
</evidence>
<dbReference type="Pfam" id="PF24681">
    <property type="entry name" value="Kelch_KLHDC2_KLHL20_DRC7"/>
    <property type="match status" value="1"/>
</dbReference>
<evidence type="ECO:0000256" key="4">
    <source>
        <dbReference type="SAM" id="Phobius"/>
    </source>
</evidence>
<sequence>MAPVGSRRTRSLRAAVSLTVLAASSSASLLSAPFDALRGRAFVPRSFSLNPKLAAADLVYLNASVSQPQVVAATTQGRYGHSALYLPTANELLLIGGQVGENGTAITDEILRFRLASTFLWGDRPESAIPDNPAADASLSSGLPASAWAAAALDGEERPWLIGGLTQDCEADAIAHTLLNSTSPSAWTVPALSPRYPPRRRQASAVSVPNATTGGTDLWVLGGIADEFTCSSETIGYAALDRYDTVSGTVESMAWTAPAGTDETGWQPPLSDYSATVLAHGASIAVVGGQSAEGHVADLFSVLVFDVVARTWSEKTLLGTVPPARMGHAAVPLSSGSILVHGGVSSAHAILADLFLLAPPSDASADWTSTQLVISDHSMIAPALAYHTATLVAGKTIVVAFGIDGSTSAPSNRFWFLAIDENAGTYTWKDTFEGNADAVALAPATASASTLDKRAIDVVLNPKVSSTLSTPVQQATPATDDGNWYGGSGGGWAQSAAPVSSSASVASVSKSSKAISSTPPMNTKASTQEDDEPTSTSTIIGASVGAIGGAVALAGMAFLLLRRRASQAGRSVPSTPVMGSTGDNDGQPPFVSQLLYTRPAQTRNMSLGSTLSALSPRAGGDLDSLPPSSPHVAVEGPNVAGIGAAAAVGLGASQDPFSDSYRVNEVGQLERAASGASSTGGVVGALKSSVQSIPFLSTVAEASPSPAAQQDVYTAPAPTLSAKRSLRRPAQPLPSLPVPGTPAELIGVAITSDDGHDGLPYLAGASESWDPAVAGKRPIVLLQQQDEIREVSPSRAAEQIPSALRPGTPLRVANPDPFSDQ</sequence>
<dbReference type="AlphaFoldDB" id="A0AAV5GTE0"/>
<dbReference type="PANTHER" id="PTHR46093:SF18">
    <property type="entry name" value="FIBRONECTIN TYPE-III DOMAIN-CONTAINING PROTEIN"/>
    <property type="match status" value="1"/>
</dbReference>
<keyword evidence="7" id="KW-1185">Reference proteome</keyword>
<dbReference type="EMBL" id="BQKY01000015">
    <property type="protein sequence ID" value="GJN93789.1"/>
    <property type="molecule type" value="Genomic_DNA"/>
</dbReference>
<feature type="region of interest" description="Disordered" evidence="3">
    <location>
        <begin position="720"/>
        <end position="739"/>
    </location>
</feature>
<evidence type="ECO:0008006" key="8">
    <source>
        <dbReference type="Google" id="ProtNLM"/>
    </source>
</evidence>
<dbReference type="InterPro" id="IPR015915">
    <property type="entry name" value="Kelch-typ_b-propeller"/>
</dbReference>
<evidence type="ECO:0000313" key="6">
    <source>
        <dbReference type="EMBL" id="GJN93789.1"/>
    </source>
</evidence>
<feature type="signal peptide" evidence="5">
    <location>
        <begin position="1"/>
        <end position="27"/>
    </location>
</feature>
<proteinExistence type="predicted"/>
<protein>
    <recommendedName>
        <fullName evidence="8">Galactose oxidase</fullName>
    </recommendedName>
</protein>
<feature type="region of interest" description="Disordered" evidence="3">
    <location>
        <begin position="467"/>
        <end position="490"/>
    </location>
</feature>
<name>A0AAV5GTE0_9BASI</name>
<feature type="region of interest" description="Disordered" evidence="3">
    <location>
        <begin position="510"/>
        <end position="536"/>
    </location>
</feature>
<feature type="region of interest" description="Disordered" evidence="3">
    <location>
        <begin position="790"/>
        <end position="821"/>
    </location>
</feature>
<gene>
    <name evidence="6" type="ORF">Rhopal_006847-T1</name>
</gene>